<sequence>MKIFIAGASGAIGSRLVPLLVAAGHDVTGTSRTDTGARRIEAAGGHGVTMDGRDSASIRRAVLEALPDVVVHELTSLSAGFDFKRFDEVFAATNDMRTRGTDALIAAAQEAGTERILVQSYTGWPNARTGGPVKTEEDPLDPDPAPAVRRTLAAIAHTERATVDAGGLALRYGNLYGPGQALGEGGQMLDVVRKRQFPIVGRGTGIWSFCHVEDAASATAAAVSHGAPGLYNIVDDEPAPVSEWLPVLAQAVGAKRPMHVPGWVARTMVGEFGVAWMTTARGSSNAKAKAALEWSPRYASWRDGFRTGLGVVTAAAA</sequence>
<feature type="domain" description="NAD-dependent epimerase/dehydratase" evidence="1">
    <location>
        <begin position="3"/>
        <end position="233"/>
    </location>
</feature>
<comment type="caution">
    <text evidence="2">The sequence shown here is derived from an EMBL/GenBank/DDBJ whole genome shotgun (WGS) entry which is preliminary data.</text>
</comment>
<dbReference type="Pfam" id="PF01370">
    <property type="entry name" value="Epimerase"/>
    <property type="match status" value="1"/>
</dbReference>
<dbReference type="RefSeq" id="WP_286288704.1">
    <property type="nucleotide sequence ID" value="NZ_JASXSZ010000003.1"/>
</dbReference>
<dbReference type="InterPro" id="IPR036291">
    <property type="entry name" value="NAD(P)-bd_dom_sf"/>
</dbReference>
<dbReference type="Gene3D" id="3.40.50.720">
    <property type="entry name" value="NAD(P)-binding Rossmann-like Domain"/>
    <property type="match status" value="1"/>
</dbReference>
<dbReference type="PANTHER" id="PTHR48079">
    <property type="entry name" value="PROTEIN YEEZ"/>
    <property type="match status" value="1"/>
</dbReference>
<dbReference type="Proteomes" id="UP001235064">
    <property type="component" value="Unassembled WGS sequence"/>
</dbReference>
<name>A0ABT7MZ95_9MICO</name>
<gene>
    <name evidence="2" type="ORF">QSV35_10575</name>
</gene>
<evidence type="ECO:0000259" key="1">
    <source>
        <dbReference type="Pfam" id="PF01370"/>
    </source>
</evidence>
<proteinExistence type="predicted"/>
<organism evidence="2 3">
    <name type="scientific">Microbacterium candidum</name>
    <dbReference type="NCBI Taxonomy" id="3041922"/>
    <lineage>
        <taxon>Bacteria</taxon>
        <taxon>Bacillati</taxon>
        <taxon>Actinomycetota</taxon>
        <taxon>Actinomycetes</taxon>
        <taxon>Micrococcales</taxon>
        <taxon>Microbacteriaceae</taxon>
        <taxon>Microbacterium</taxon>
    </lineage>
</organism>
<dbReference type="InterPro" id="IPR001509">
    <property type="entry name" value="Epimerase_deHydtase"/>
</dbReference>
<dbReference type="InterPro" id="IPR051783">
    <property type="entry name" value="NAD(P)-dependent_oxidoreduct"/>
</dbReference>
<accession>A0ABT7MZ95</accession>
<dbReference type="EMBL" id="JASXSZ010000003">
    <property type="protein sequence ID" value="MDL9979774.1"/>
    <property type="molecule type" value="Genomic_DNA"/>
</dbReference>
<dbReference type="PANTHER" id="PTHR48079:SF6">
    <property type="entry name" value="NAD(P)-BINDING DOMAIN-CONTAINING PROTEIN-RELATED"/>
    <property type="match status" value="1"/>
</dbReference>
<dbReference type="SUPFAM" id="SSF51735">
    <property type="entry name" value="NAD(P)-binding Rossmann-fold domains"/>
    <property type="match status" value="1"/>
</dbReference>
<reference evidence="2 3" key="1">
    <citation type="submission" date="2023-06" db="EMBL/GenBank/DDBJ databases">
        <title>Microbacterium sp. nov., isolated from a waste landfill.</title>
        <authorList>
            <person name="Wen W."/>
        </authorList>
    </citation>
    <scope>NUCLEOTIDE SEQUENCE [LARGE SCALE GENOMIC DNA]</scope>
    <source>
        <strain evidence="2 3">ASV49</strain>
    </source>
</reference>
<evidence type="ECO:0000313" key="2">
    <source>
        <dbReference type="EMBL" id="MDL9979774.1"/>
    </source>
</evidence>
<protein>
    <submittedName>
        <fullName evidence="2">NAD(P)-dependent oxidoreductase</fullName>
    </submittedName>
</protein>
<evidence type="ECO:0000313" key="3">
    <source>
        <dbReference type="Proteomes" id="UP001235064"/>
    </source>
</evidence>
<keyword evidence="3" id="KW-1185">Reference proteome</keyword>